<evidence type="ECO:0008006" key="6">
    <source>
        <dbReference type="Google" id="ProtNLM"/>
    </source>
</evidence>
<reference evidence="4" key="2">
    <citation type="submission" date="2021-03" db="UniProtKB">
        <authorList>
            <consortium name="EnsemblPlants"/>
        </authorList>
    </citation>
    <scope>IDENTIFICATION</scope>
</reference>
<accession>A0A803PDR2</accession>
<keyword evidence="5" id="KW-1185">Reference proteome</keyword>
<dbReference type="InterPro" id="IPR036397">
    <property type="entry name" value="RNaseH_sf"/>
</dbReference>
<dbReference type="Pfam" id="PF13966">
    <property type="entry name" value="zf-RVT"/>
    <property type="match status" value="1"/>
</dbReference>
<dbReference type="Gene3D" id="3.30.420.10">
    <property type="entry name" value="Ribonuclease H-like superfamily/Ribonuclease H"/>
    <property type="match status" value="1"/>
</dbReference>
<organism evidence="4 5">
    <name type="scientific">Cannabis sativa</name>
    <name type="common">Hemp</name>
    <name type="synonym">Marijuana</name>
    <dbReference type="NCBI Taxonomy" id="3483"/>
    <lineage>
        <taxon>Eukaryota</taxon>
        <taxon>Viridiplantae</taxon>
        <taxon>Streptophyta</taxon>
        <taxon>Embryophyta</taxon>
        <taxon>Tracheophyta</taxon>
        <taxon>Spermatophyta</taxon>
        <taxon>Magnoliopsida</taxon>
        <taxon>eudicotyledons</taxon>
        <taxon>Gunneridae</taxon>
        <taxon>Pentapetalae</taxon>
        <taxon>rosids</taxon>
        <taxon>fabids</taxon>
        <taxon>Rosales</taxon>
        <taxon>Cannabaceae</taxon>
        <taxon>Cannabis</taxon>
    </lineage>
</organism>
<evidence type="ECO:0000313" key="4">
    <source>
        <dbReference type="EnsemblPlants" id="cds.evm.model.04.1592"/>
    </source>
</evidence>
<dbReference type="AlphaFoldDB" id="A0A803PDR2"/>
<name>A0A803PDR2_CANSA</name>
<protein>
    <recommendedName>
        <fullName evidence="6">Reverse transcriptase</fullName>
    </recommendedName>
</protein>
<evidence type="ECO:0000259" key="2">
    <source>
        <dbReference type="Pfam" id="PF13456"/>
    </source>
</evidence>
<proteinExistence type="predicted"/>
<dbReference type="Pfam" id="PF00078">
    <property type="entry name" value="RVT_1"/>
    <property type="match status" value="1"/>
</dbReference>
<sequence length="499" mass="57282">MIKRVSMQQEILNTVAAMHMLKAPGPDRMSGCFYRRYWEIVGMEVTQMVQTFFSSGVLEHRRNYTFICLIPKEENACIVDKFRPIFLCNFALKIISKIIATRLRTVIDKLISPFQSAFVPGRWIIESFILTQELVHTIKKKKGKGGLMSIKLDMLKTYDRIEWNFLEEVLRGNRDLLVWREATDGEFTVKRGFETTLLVRPRPDSSFWKLVWRQKINYRYFFMIWRVVVGCLPTRDRLSFAGEKSCMLCDMKLETALHIFWDCPRARAIWFSSSFPVIGGVGMGNSMKEIIDWVILILPGELTFQFLAFLGCLFEGIWKARNDLLFKGCSADISSVRKYIMGRFSESTSLLDTKLGDKRSAMRGIPSVYRIPNSTNLICLPNASCKKGDAGIAVGMLDKEKNHSLWEADYRSIAIACDALVVVKALDKSRCPPIWDVRPLAMKVIKFCKKFDICNFSHISRVDNFVTDSLAKRARVEGHCNGIIDREGTPVMIPDYLVQ</sequence>
<dbReference type="Pfam" id="PF13456">
    <property type="entry name" value="RVT_3"/>
    <property type="match status" value="1"/>
</dbReference>
<dbReference type="InterPro" id="IPR026960">
    <property type="entry name" value="RVT-Znf"/>
</dbReference>
<reference evidence="4" key="1">
    <citation type="submission" date="2018-11" db="EMBL/GenBank/DDBJ databases">
        <authorList>
            <person name="Grassa J C."/>
        </authorList>
    </citation>
    <scope>NUCLEOTIDE SEQUENCE [LARGE SCALE GENOMIC DNA]</scope>
</reference>
<evidence type="ECO:0000259" key="1">
    <source>
        <dbReference type="Pfam" id="PF00078"/>
    </source>
</evidence>
<dbReference type="PANTHER" id="PTHR46890">
    <property type="entry name" value="NON-LTR RETROLELEMENT REVERSE TRANSCRIPTASE-LIKE PROTEIN-RELATED"/>
    <property type="match status" value="1"/>
</dbReference>
<dbReference type="Proteomes" id="UP000596661">
    <property type="component" value="Chromosome 4"/>
</dbReference>
<dbReference type="InterPro" id="IPR002156">
    <property type="entry name" value="RNaseH_domain"/>
</dbReference>
<feature type="domain" description="RNase H type-1" evidence="2">
    <location>
        <begin position="406"/>
        <end position="474"/>
    </location>
</feature>
<dbReference type="EnsemblPlants" id="evm.model.04.1592">
    <property type="protein sequence ID" value="cds.evm.model.04.1592"/>
    <property type="gene ID" value="evm.TU.04.1592"/>
</dbReference>
<dbReference type="GO" id="GO:0003676">
    <property type="term" value="F:nucleic acid binding"/>
    <property type="evidence" value="ECO:0007669"/>
    <property type="project" value="InterPro"/>
</dbReference>
<dbReference type="InterPro" id="IPR052343">
    <property type="entry name" value="Retrotransposon-Effector_Assoc"/>
</dbReference>
<feature type="domain" description="Reverse transcriptase zinc-binding" evidence="3">
    <location>
        <begin position="187"/>
        <end position="270"/>
    </location>
</feature>
<dbReference type="GO" id="GO:0004523">
    <property type="term" value="F:RNA-DNA hybrid ribonuclease activity"/>
    <property type="evidence" value="ECO:0007669"/>
    <property type="project" value="InterPro"/>
</dbReference>
<dbReference type="PANTHER" id="PTHR46890:SF48">
    <property type="entry name" value="RNA-DIRECTED DNA POLYMERASE"/>
    <property type="match status" value="1"/>
</dbReference>
<dbReference type="InterPro" id="IPR000477">
    <property type="entry name" value="RT_dom"/>
</dbReference>
<evidence type="ECO:0000313" key="5">
    <source>
        <dbReference type="Proteomes" id="UP000596661"/>
    </source>
</evidence>
<dbReference type="EMBL" id="UZAU01000395">
    <property type="status" value="NOT_ANNOTATED_CDS"/>
    <property type="molecule type" value="Genomic_DNA"/>
</dbReference>
<dbReference type="Gramene" id="evm.model.04.1592">
    <property type="protein sequence ID" value="cds.evm.model.04.1592"/>
    <property type="gene ID" value="evm.TU.04.1592"/>
</dbReference>
<feature type="domain" description="Reverse transcriptase" evidence="1">
    <location>
        <begin position="70"/>
        <end position="168"/>
    </location>
</feature>
<evidence type="ECO:0000259" key="3">
    <source>
        <dbReference type="Pfam" id="PF13966"/>
    </source>
</evidence>